<accession>A0A6C0H992</accession>
<reference evidence="2" key="1">
    <citation type="journal article" date="2020" name="Nature">
        <title>Giant virus diversity and host interactions through global metagenomics.</title>
        <authorList>
            <person name="Schulz F."/>
            <person name="Roux S."/>
            <person name="Paez-Espino D."/>
            <person name="Jungbluth S."/>
            <person name="Walsh D.A."/>
            <person name="Denef V.J."/>
            <person name="McMahon K.D."/>
            <person name="Konstantinidis K.T."/>
            <person name="Eloe-Fadrosh E.A."/>
            <person name="Kyrpides N.C."/>
            <person name="Woyke T."/>
        </authorList>
    </citation>
    <scope>NUCLEOTIDE SEQUENCE</scope>
    <source>
        <strain evidence="2">GVMAG-M-3300023179-82</strain>
    </source>
</reference>
<keyword evidence="1" id="KW-0472">Membrane</keyword>
<keyword evidence="1" id="KW-1133">Transmembrane helix</keyword>
<dbReference type="EMBL" id="MN739897">
    <property type="protein sequence ID" value="QHT76563.1"/>
    <property type="molecule type" value="Genomic_DNA"/>
</dbReference>
<name>A0A6C0H992_9ZZZZ</name>
<proteinExistence type="predicted"/>
<evidence type="ECO:0000313" key="2">
    <source>
        <dbReference type="EMBL" id="QHT76563.1"/>
    </source>
</evidence>
<keyword evidence="1" id="KW-0812">Transmembrane</keyword>
<feature type="transmembrane region" description="Helical" evidence="1">
    <location>
        <begin position="17"/>
        <end position="35"/>
    </location>
</feature>
<sequence length="36" mass="4364">MEAFFISIINDKILKNYYSFTHILVVFIIVIFREII</sequence>
<dbReference type="AlphaFoldDB" id="A0A6C0H992"/>
<evidence type="ECO:0000256" key="1">
    <source>
        <dbReference type="SAM" id="Phobius"/>
    </source>
</evidence>
<protein>
    <submittedName>
        <fullName evidence="2">Uncharacterized protein</fullName>
    </submittedName>
</protein>
<organism evidence="2">
    <name type="scientific">viral metagenome</name>
    <dbReference type="NCBI Taxonomy" id="1070528"/>
    <lineage>
        <taxon>unclassified sequences</taxon>
        <taxon>metagenomes</taxon>
        <taxon>organismal metagenomes</taxon>
    </lineage>
</organism>